<proteinExistence type="predicted"/>
<keyword evidence="3" id="KW-1185">Reference proteome</keyword>
<dbReference type="PANTHER" id="PTHR46741:SF2">
    <property type="entry name" value="RIBOSOMAL PROTEIN L34AE"/>
    <property type="match status" value="1"/>
</dbReference>
<dbReference type="InterPro" id="IPR012870">
    <property type="entry name" value="DUF1666"/>
</dbReference>
<protein>
    <recommendedName>
        <fullName evidence="4">Ribosomal protein L34Ae</fullName>
    </recommendedName>
</protein>
<evidence type="ECO:0000313" key="3">
    <source>
        <dbReference type="Proteomes" id="UP001172457"/>
    </source>
</evidence>
<sequence>MDTKPRRTKVVGQKKPSRKKVAGDKTQKNEDRRRRNPEEQRSPETKPGRNKFFWRRNPEEISLLKKKSRRKKFAGDETRKNEGRRRRNPEERRSPETQPKRMKVVGDETRKKYGGGQRWWRRNLKAVVAETDEKIGLKRRYGEGDDQEFFEVSCKFRSFDGIPDGFEDGFGEKEGPHEGLNEKVDLKVDEHKFNQESVYSYVNSHADSISSNNVHLSISNPVDAYGDDDDFKDDFEEKEAPLEGSHEKVDLKVNELHKFHQESVYSHVNSHTDSFTSNNFLSSISNPVDEYDDEFGRKSNNKKESVEKTADSNNKNLSNDSRNKLEASKEHQGLIEQLKMEIKKAEVIGLPTIFEESESSPKMKELQPLKKIEEAYQHKMNEVHKFYEIYKERMRKFDIFSYQKMYATGPAPTTQKLVFRPCFPEPPSIRFLQLNDPFQSVSSSRSLVPEITTHLCRSFSSIKVRKREKDPTTKFIKELQSDLEVVYVGQMCLAWEILHWQYKKVLEIWELDPRGVHQFHEVSCEFQRFLVMMQRFLEEEPFHSPRVQNYIKTRCVFRDLLQVPLIREDDQKNRRKIESQADRNGMSCDMLVEILEESIRLFWRFVYADKDTRKTPLEFQKPEDSRLFMEVQKDLQKVMSNLH</sequence>
<feature type="region of interest" description="Disordered" evidence="1">
    <location>
        <begin position="291"/>
        <end position="328"/>
    </location>
</feature>
<evidence type="ECO:0000256" key="1">
    <source>
        <dbReference type="SAM" id="MobiDB-lite"/>
    </source>
</evidence>
<organism evidence="2 3">
    <name type="scientific">Centaurea solstitialis</name>
    <name type="common">yellow star-thistle</name>
    <dbReference type="NCBI Taxonomy" id="347529"/>
    <lineage>
        <taxon>Eukaryota</taxon>
        <taxon>Viridiplantae</taxon>
        <taxon>Streptophyta</taxon>
        <taxon>Embryophyta</taxon>
        <taxon>Tracheophyta</taxon>
        <taxon>Spermatophyta</taxon>
        <taxon>Magnoliopsida</taxon>
        <taxon>eudicotyledons</taxon>
        <taxon>Gunneridae</taxon>
        <taxon>Pentapetalae</taxon>
        <taxon>asterids</taxon>
        <taxon>campanulids</taxon>
        <taxon>Asterales</taxon>
        <taxon>Asteraceae</taxon>
        <taxon>Carduoideae</taxon>
        <taxon>Cardueae</taxon>
        <taxon>Centaureinae</taxon>
        <taxon>Centaurea</taxon>
    </lineage>
</organism>
<gene>
    <name evidence="2" type="ORF">OSB04_007148</name>
</gene>
<dbReference type="Proteomes" id="UP001172457">
    <property type="component" value="Chromosome 2"/>
</dbReference>
<comment type="caution">
    <text evidence="2">The sequence shown here is derived from an EMBL/GenBank/DDBJ whole genome shotgun (WGS) entry which is preliminary data.</text>
</comment>
<feature type="compositionally biased region" description="Basic and acidic residues" evidence="1">
    <location>
        <begin position="21"/>
        <end position="47"/>
    </location>
</feature>
<feature type="region of interest" description="Disordered" evidence="1">
    <location>
        <begin position="1"/>
        <end position="112"/>
    </location>
</feature>
<accession>A0AA38TJA9</accession>
<feature type="compositionally biased region" description="Basic and acidic residues" evidence="1">
    <location>
        <begin position="88"/>
        <end position="111"/>
    </location>
</feature>
<evidence type="ECO:0000313" key="2">
    <source>
        <dbReference type="EMBL" id="KAJ9561988.1"/>
    </source>
</evidence>
<dbReference type="Pfam" id="PF07891">
    <property type="entry name" value="DUF1666"/>
    <property type="match status" value="1"/>
</dbReference>
<dbReference type="PANTHER" id="PTHR46741">
    <property type="entry name" value="OS09G0413600 PROTEIN"/>
    <property type="match status" value="1"/>
</dbReference>
<feature type="compositionally biased region" description="Basic and acidic residues" evidence="1">
    <location>
        <begin position="294"/>
        <end position="310"/>
    </location>
</feature>
<dbReference type="EMBL" id="JARYMX010000002">
    <property type="protein sequence ID" value="KAJ9561988.1"/>
    <property type="molecule type" value="Genomic_DNA"/>
</dbReference>
<dbReference type="AlphaFoldDB" id="A0AA38TJA9"/>
<reference evidence="2" key="1">
    <citation type="submission" date="2023-03" db="EMBL/GenBank/DDBJ databases">
        <title>Chromosome-scale reference genome and RAD-based genetic map of yellow starthistle (Centaurea solstitialis) reveal putative structural variation and QTLs associated with invader traits.</title>
        <authorList>
            <person name="Reatini B."/>
            <person name="Cang F.A."/>
            <person name="Jiang Q."/>
            <person name="Mckibben M.T.W."/>
            <person name="Barker M.S."/>
            <person name="Rieseberg L.H."/>
            <person name="Dlugosch K.M."/>
        </authorList>
    </citation>
    <scope>NUCLEOTIDE SEQUENCE</scope>
    <source>
        <strain evidence="2">CAN-66</strain>
        <tissue evidence="2">Leaf</tissue>
    </source>
</reference>
<name>A0AA38TJA9_9ASTR</name>
<evidence type="ECO:0008006" key="4">
    <source>
        <dbReference type="Google" id="ProtNLM"/>
    </source>
</evidence>
<feature type="compositionally biased region" description="Polar residues" evidence="1">
    <location>
        <begin position="311"/>
        <end position="320"/>
    </location>
</feature>